<gene>
    <name evidence="4" type="ORF">HDF16_005277</name>
</gene>
<organism evidence="4 5">
    <name type="scientific">Granulicella aggregans</name>
    <dbReference type="NCBI Taxonomy" id="474949"/>
    <lineage>
        <taxon>Bacteria</taxon>
        <taxon>Pseudomonadati</taxon>
        <taxon>Acidobacteriota</taxon>
        <taxon>Terriglobia</taxon>
        <taxon>Terriglobales</taxon>
        <taxon>Acidobacteriaceae</taxon>
        <taxon>Granulicella</taxon>
    </lineage>
</organism>
<dbReference type="EMBL" id="JACHIP010000015">
    <property type="protein sequence ID" value="MBB5060541.1"/>
    <property type="molecule type" value="Genomic_DNA"/>
</dbReference>
<accession>A0A7W8E6C8</accession>
<reference evidence="4 5" key="1">
    <citation type="submission" date="2020-08" db="EMBL/GenBank/DDBJ databases">
        <title>Genomic Encyclopedia of Type Strains, Phase IV (KMG-V): Genome sequencing to study the core and pangenomes of soil and plant-associated prokaryotes.</title>
        <authorList>
            <person name="Whitman W."/>
        </authorList>
    </citation>
    <scope>NUCLEOTIDE SEQUENCE [LARGE SCALE GENOMIC DNA]</scope>
    <source>
        <strain evidence="4 5">M8UP14</strain>
    </source>
</reference>
<dbReference type="Pfam" id="PF05368">
    <property type="entry name" value="NmrA"/>
    <property type="match status" value="1"/>
</dbReference>
<dbReference type="InterPro" id="IPR051609">
    <property type="entry name" value="NmrA/Isoflavone_reductase-like"/>
</dbReference>
<dbReference type="InterPro" id="IPR008030">
    <property type="entry name" value="NmrA-like"/>
</dbReference>
<evidence type="ECO:0000259" key="3">
    <source>
        <dbReference type="Pfam" id="PF05368"/>
    </source>
</evidence>
<name>A0A7W8E6C8_9BACT</name>
<evidence type="ECO:0000256" key="2">
    <source>
        <dbReference type="ARBA" id="ARBA00023002"/>
    </source>
</evidence>
<dbReference type="PANTHER" id="PTHR47706">
    <property type="entry name" value="NMRA-LIKE FAMILY PROTEIN"/>
    <property type="match status" value="1"/>
</dbReference>
<dbReference type="GO" id="GO:0016491">
    <property type="term" value="F:oxidoreductase activity"/>
    <property type="evidence" value="ECO:0007669"/>
    <property type="project" value="UniProtKB-KW"/>
</dbReference>
<protein>
    <recommendedName>
        <fullName evidence="3">NmrA-like domain-containing protein</fullName>
    </recommendedName>
</protein>
<keyword evidence="5" id="KW-1185">Reference proteome</keyword>
<comment type="caution">
    <text evidence="4">The sequence shown here is derived from an EMBL/GenBank/DDBJ whole genome shotgun (WGS) entry which is preliminary data.</text>
</comment>
<proteinExistence type="predicted"/>
<feature type="domain" description="NmrA-like" evidence="3">
    <location>
        <begin position="5"/>
        <end position="146"/>
    </location>
</feature>
<keyword evidence="2" id="KW-0560">Oxidoreductase</keyword>
<evidence type="ECO:0000313" key="5">
    <source>
        <dbReference type="Proteomes" id="UP000540989"/>
    </source>
</evidence>
<dbReference type="Proteomes" id="UP000540989">
    <property type="component" value="Unassembled WGS sequence"/>
</dbReference>
<evidence type="ECO:0000256" key="1">
    <source>
        <dbReference type="ARBA" id="ARBA00022857"/>
    </source>
</evidence>
<dbReference type="InterPro" id="IPR036291">
    <property type="entry name" value="NAD(P)-bd_dom_sf"/>
</dbReference>
<dbReference type="SUPFAM" id="SSF51735">
    <property type="entry name" value="NAD(P)-binding Rossmann-fold domains"/>
    <property type="match status" value="1"/>
</dbReference>
<sequence>MDKVLIDAQGALLDAAIEAQVPRFIPSDYAMDFTKIKPGTNRNFDLHRQFKAHLDLAAIRSTTILSGAFMHLLAGDAPLVLPKIKRVLYWGNDPNQPLDFTTMDDTAAYTAEAALDPDTPPILRIAGEQISAAGLAKVASELSGTPYHLFRGGGVERLRRLSRIIRVFTPDSESPFPIWQGMQYLYCMFEGSGRLTPLDNKRYPNLQWTGVQTVLKQVL</sequence>
<dbReference type="AlphaFoldDB" id="A0A7W8E6C8"/>
<evidence type="ECO:0000313" key="4">
    <source>
        <dbReference type="EMBL" id="MBB5060541.1"/>
    </source>
</evidence>
<keyword evidence="1" id="KW-0521">NADP</keyword>
<dbReference type="PANTHER" id="PTHR47706:SF1">
    <property type="entry name" value="CIPA-LIKE, PUTATIVE (AFU_ORTHOLOGUE AFUA_1G12460)-RELATED"/>
    <property type="match status" value="1"/>
</dbReference>
<dbReference type="Gene3D" id="3.40.50.720">
    <property type="entry name" value="NAD(P)-binding Rossmann-like Domain"/>
    <property type="match status" value="1"/>
</dbReference>